<dbReference type="SUPFAM" id="SSF52540">
    <property type="entry name" value="P-loop containing nucleoside triphosphate hydrolases"/>
    <property type="match status" value="1"/>
</dbReference>
<dbReference type="InterPro" id="IPR016496">
    <property type="entry name" value="GTPase_HflX"/>
</dbReference>
<comment type="similarity">
    <text evidence="6">Belongs to the TRAFAC class OBG-HflX-like GTPase superfamily. HflX GTPase family.</text>
</comment>
<dbReference type="GO" id="GO:0005737">
    <property type="term" value="C:cytoplasm"/>
    <property type="evidence" value="ECO:0007669"/>
    <property type="project" value="UniProtKB-SubCell"/>
</dbReference>
<comment type="function">
    <text evidence="6">GTPase that associates with the 50S ribosomal subunit and may have a role during protein synthesis or ribosome biogenesis.</text>
</comment>
<comment type="caution">
    <text evidence="10">The sequence shown here is derived from an EMBL/GenBank/DDBJ whole genome shotgun (WGS) entry which is preliminary data.</text>
</comment>
<evidence type="ECO:0000256" key="5">
    <source>
        <dbReference type="ARBA" id="ARBA00023134"/>
    </source>
</evidence>
<keyword evidence="5 6" id="KW-0342">GTP-binding</keyword>
<dbReference type="InterPro" id="IPR005225">
    <property type="entry name" value="Small_GTP-bd"/>
</dbReference>
<dbReference type="PANTHER" id="PTHR10229:SF0">
    <property type="entry name" value="GTP-BINDING PROTEIN 6-RELATED"/>
    <property type="match status" value="1"/>
</dbReference>
<feature type="binding site" evidence="7">
    <location>
        <begin position="309"/>
        <end position="312"/>
    </location>
    <ligand>
        <name>GTP</name>
        <dbReference type="ChEBI" id="CHEBI:37565"/>
    </ligand>
</feature>
<feature type="binding site" evidence="7">
    <location>
        <begin position="339"/>
        <end position="341"/>
    </location>
    <ligand>
        <name>GTP</name>
        <dbReference type="ChEBI" id="CHEBI:37565"/>
    </ligand>
</feature>
<keyword evidence="4 8" id="KW-0460">Magnesium</keyword>
<keyword evidence="1 6" id="KW-0963">Cytoplasm</keyword>
<evidence type="ECO:0000313" key="10">
    <source>
        <dbReference type="EMBL" id="OMH40975.1"/>
    </source>
</evidence>
<evidence type="ECO:0000256" key="3">
    <source>
        <dbReference type="ARBA" id="ARBA00022741"/>
    </source>
</evidence>
<comment type="cofactor">
    <cofactor evidence="8">
        <name>Mg(2+)</name>
        <dbReference type="ChEBI" id="CHEBI:18420"/>
    </cofactor>
</comment>
<dbReference type="PIRSF" id="PIRSF006809">
    <property type="entry name" value="GTP-binding_hflX_prd"/>
    <property type="match status" value="1"/>
</dbReference>
<dbReference type="InterPro" id="IPR042108">
    <property type="entry name" value="GTPase_HflX_N_sf"/>
</dbReference>
<keyword evidence="3 6" id="KW-0547">Nucleotide-binding</keyword>
<dbReference type="InterPro" id="IPR032305">
    <property type="entry name" value="GTP-bd_M"/>
</dbReference>
<dbReference type="Proteomes" id="UP000187408">
    <property type="component" value="Unassembled WGS sequence"/>
</dbReference>
<accession>A0A1R1MMC9</accession>
<comment type="subcellular location">
    <subcellularLocation>
        <location evidence="6">Cytoplasm</location>
    </subcellularLocation>
    <text evidence="6">May associate with membranes.</text>
</comment>
<dbReference type="HAMAP" id="MF_00900">
    <property type="entry name" value="GTPase_HflX"/>
    <property type="match status" value="1"/>
</dbReference>
<dbReference type="GO" id="GO:0005525">
    <property type="term" value="F:GTP binding"/>
    <property type="evidence" value="ECO:0007669"/>
    <property type="project" value="UniProtKB-UniRule"/>
</dbReference>
<evidence type="ECO:0000256" key="1">
    <source>
        <dbReference type="ARBA" id="ARBA00022490"/>
    </source>
</evidence>
<feature type="binding site" evidence="8">
    <location>
        <position position="222"/>
    </location>
    <ligand>
        <name>Mg(2+)</name>
        <dbReference type="ChEBI" id="CHEBI:18420"/>
    </ligand>
</feature>
<dbReference type="GO" id="GO:0003924">
    <property type="term" value="F:GTPase activity"/>
    <property type="evidence" value="ECO:0007669"/>
    <property type="project" value="UniProtKB-UniRule"/>
</dbReference>
<protein>
    <recommendedName>
        <fullName evidence="6">GTPase HflX</fullName>
    </recommendedName>
    <alternativeName>
        <fullName evidence="6">GTP-binding protein HflX</fullName>
    </alternativeName>
</protein>
<dbReference type="AlphaFoldDB" id="A0A1R1MMC9"/>
<evidence type="ECO:0000256" key="2">
    <source>
        <dbReference type="ARBA" id="ARBA00022723"/>
    </source>
</evidence>
<dbReference type="FunFam" id="3.40.50.11060:FF:000001">
    <property type="entry name" value="GTPase HflX"/>
    <property type="match status" value="1"/>
</dbReference>
<evidence type="ECO:0000256" key="7">
    <source>
        <dbReference type="PIRSR" id="PIRSR006809-1"/>
    </source>
</evidence>
<dbReference type="PANTHER" id="PTHR10229">
    <property type="entry name" value="GTP-BINDING PROTEIN HFLX"/>
    <property type="match status" value="1"/>
</dbReference>
<proteinExistence type="inferred from homology"/>
<dbReference type="PRINTS" id="PR00326">
    <property type="entry name" value="GTP1OBG"/>
</dbReference>
<comment type="subunit">
    <text evidence="6">Monomer. Associates with the 50S ribosomal subunit.</text>
</comment>
<dbReference type="Pfam" id="PF16360">
    <property type="entry name" value="GTP-bdg_M"/>
    <property type="match status" value="1"/>
</dbReference>
<dbReference type="InterPro" id="IPR027417">
    <property type="entry name" value="P-loop_NTPase"/>
</dbReference>
<feature type="binding site" evidence="7">
    <location>
        <begin position="220"/>
        <end position="224"/>
    </location>
    <ligand>
        <name>GTP</name>
        <dbReference type="ChEBI" id="CHEBI:37565"/>
    </ligand>
</feature>
<dbReference type="InterPro" id="IPR025121">
    <property type="entry name" value="GTPase_HflX_N"/>
</dbReference>
<reference evidence="10 11" key="1">
    <citation type="submission" date="2016-10" db="EMBL/GenBank/DDBJ databases">
        <title>Genome sequence of a sulfur-reducing bacterium Desulfurobacterium indicum K6013.</title>
        <authorList>
            <person name="Cao J."/>
            <person name="Shao Z."/>
            <person name="Alain K."/>
            <person name="Jebbar M."/>
        </authorList>
    </citation>
    <scope>NUCLEOTIDE SEQUENCE [LARGE SCALE GENOMIC DNA]</scope>
    <source>
        <strain evidence="10 11">K6013</strain>
    </source>
</reference>
<evidence type="ECO:0000256" key="6">
    <source>
        <dbReference type="HAMAP-Rule" id="MF_00900"/>
    </source>
</evidence>
<evidence type="ECO:0000256" key="4">
    <source>
        <dbReference type="ARBA" id="ARBA00022842"/>
    </source>
</evidence>
<evidence type="ECO:0000256" key="8">
    <source>
        <dbReference type="PIRSR" id="PIRSR006809-2"/>
    </source>
</evidence>
<dbReference type="Gene3D" id="3.40.50.11060">
    <property type="entry name" value="GTPase HflX, N-terminal domain"/>
    <property type="match status" value="1"/>
</dbReference>
<dbReference type="Pfam" id="PF13167">
    <property type="entry name" value="GTP-bdg_N"/>
    <property type="match status" value="1"/>
</dbReference>
<dbReference type="Pfam" id="PF01926">
    <property type="entry name" value="MMR_HSR1"/>
    <property type="match status" value="1"/>
</dbReference>
<keyword evidence="11" id="KW-1185">Reference proteome</keyword>
<feature type="binding site" evidence="7">
    <location>
        <begin position="243"/>
        <end position="246"/>
    </location>
    <ligand>
        <name>GTP</name>
        <dbReference type="ChEBI" id="CHEBI:37565"/>
    </ligand>
</feature>
<dbReference type="OrthoDB" id="9812272at2"/>
<feature type="binding site" evidence="7">
    <location>
        <begin position="195"/>
        <end position="202"/>
    </location>
    <ligand>
        <name>GTP</name>
        <dbReference type="ChEBI" id="CHEBI:37565"/>
    </ligand>
</feature>
<sequence>MEKVILLSVIKHGEQPDIEELSGLVEALGYKVVGSVVQHRRSFDPSTYVGKGKIEELKRFAEVKDASLVVTYHNLSPSQIRNIEKATGLKVRDRTEIILDIFAERARTKEAKIQVELARCYHQLSRLRGKGKGLSRLGGGIGTRGPGETLLETESRAIRRRIHSLKREIEKYAKRRSLFTERRRKSGLITVAVAGYTNVGKSTLVRRLTGEDLFIKNIPFATLDTRTGRIFLRGINRKILITDTVGFIKDIPHELIASFKATLQEVADSDIVAVVYDITSPNLYTESEAVGKILKEIGASDKPRITVFNKIDLVEGKEELFRLMIAGKVKNSENSVFLSAKTGEGVGSFLTKVEEIVTTLSL</sequence>
<dbReference type="GO" id="GO:0043022">
    <property type="term" value="F:ribosome binding"/>
    <property type="evidence" value="ECO:0007669"/>
    <property type="project" value="TreeGrafter"/>
</dbReference>
<dbReference type="CDD" id="cd01878">
    <property type="entry name" value="HflX"/>
    <property type="match status" value="1"/>
</dbReference>
<name>A0A1R1MMC9_9BACT</name>
<dbReference type="RefSeq" id="WP_076712454.1">
    <property type="nucleotide sequence ID" value="NZ_MOEN01000005.1"/>
</dbReference>
<dbReference type="EMBL" id="MOEN01000005">
    <property type="protein sequence ID" value="OMH40975.1"/>
    <property type="molecule type" value="Genomic_DNA"/>
</dbReference>
<dbReference type="STRING" id="1914305.BLW93_02030"/>
<feature type="domain" description="Hflx-type G" evidence="9">
    <location>
        <begin position="189"/>
        <end position="361"/>
    </location>
</feature>
<dbReference type="PROSITE" id="PS51705">
    <property type="entry name" value="G_HFLX"/>
    <property type="match status" value="1"/>
</dbReference>
<gene>
    <name evidence="6" type="primary">hflX</name>
    <name evidence="10" type="ORF">BLW93_02030</name>
</gene>
<dbReference type="InterPro" id="IPR006073">
    <property type="entry name" value="GTP-bd"/>
</dbReference>
<keyword evidence="2 8" id="KW-0479">Metal-binding</keyword>
<evidence type="ECO:0000259" key="9">
    <source>
        <dbReference type="PROSITE" id="PS51705"/>
    </source>
</evidence>
<feature type="binding site" evidence="8">
    <location>
        <position position="202"/>
    </location>
    <ligand>
        <name>Mg(2+)</name>
        <dbReference type="ChEBI" id="CHEBI:18420"/>
    </ligand>
</feature>
<organism evidence="10 11">
    <name type="scientific">Desulfurobacterium indicum</name>
    <dbReference type="NCBI Taxonomy" id="1914305"/>
    <lineage>
        <taxon>Bacteria</taxon>
        <taxon>Pseudomonadati</taxon>
        <taxon>Aquificota</taxon>
        <taxon>Aquificia</taxon>
        <taxon>Desulfurobacteriales</taxon>
        <taxon>Desulfurobacteriaceae</taxon>
        <taxon>Desulfurobacterium</taxon>
    </lineage>
</organism>
<dbReference type="Gene3D" id="6.10.250.2860">
    <property type="match status" value="1"/>
</dbReference>
<dbReference type="InterPro" id="IPR030394">
    <property type="entry name" value="G_HFLX_dom"/>
</dbReference>
<dbReference type="NCBIfam" id="TIGR03156">
    <property type="entry name" value="GTP_HflX"/>
    <property type="match status" value="1"/>
</dbReference>
<dbReference type="Gene3D" id="3.40.50.300">
    <property type="entry name" value="P-loop containing nucleotide triphosphate hydrolases"/>
    <property type="match status" value="1"/>
</dbReference>
<dbReference type="NCBIfam" id="TIGR00231">
    <property type="entry name" value="small_GTP"/>
    <property type="match status" value="1"/>
</dbReference>
<evidence type="ECO:0000313" key="11">
    <source>
        <dbReference type="Proteomes" id="UP000187408"/>
    </source>
</evidence>
<dbReference type="GO" id="GO:0046872">
    <property type="term" value="F:metal ion binding"/>
    <property type="evidence" value="ECO:0007669"/>
    <property type="project" value="UniProtKB-KW"/>
</dbReference>